<keyword evidence="7" id="KW-1185">Reference proteome</keyword>
<gene>
    <name evidence="6" type="ORF">M2280_002177</name>
</gene>
<evidence type="ECO:0000256" key="2">
    <source>
        <dbReference type="ARBA" id="ARBA00023295"/>
    </source>
</evidence>
<evidence type="ECO:0000256" key="1">
    <source>
        <dbReference type="ARBA" id="ARBA00022801"/>
    </source>
</evidence>
<dbReference type="Proteomes" id="UP001160334">
    <property type="component" value="Unassembled WGS sequence"/>
</dbReference>
<dbReference type="InterPro" id="IPR018087">
    <property type="entry name" value="Glyco_hydro_5_CS"/>
</dbReference>
<dbReference type="Pfam" id="PF00150">
    <property type="entry name" value="Cellulase"/>
    <property type="match status" value="1"/>
</dbReference>
<feature type="domain" description="Glycoside hydrolase family 5" evidence="5">
    <location>
        <begin position="77"/>
        <end position="374"/>
    </location>
</feature>
<comment type="caution">
    <text evidence="6">The sequence shown here is derived from an EMBL/GenBank/DDBJ whole genome shotgun (WGS) entry which is preliminary data.</text>
</comment>
<dbReference type="InterPro" id="IPR052066">
    <property type="entry name" value="Glycosphingolipid_Hydrolases"/>
</dbReference>
<evidence type="ECO:0000259" key="5">
    <source>
        <dbReference type="Pfam" id="PF00150"/>
    </source>
</evidence>
<organism evidence="6 7">
    <name type="scientific">Prescottella agglutinans</name>
    <dbReference type="NCBI Taxonomy" id="1644129"/>
    <lineage>
        <taxon>Bacteria</taxon>
        <taxon>Bacillati</taxon>
        <taxon>Actinomycetota</taxon>
        <taxon>Actinomycetes</taxon>
        <taxon>Mycobacteriales</taxon>
        <taxon>Nocardiaceae</taxon>
        <taxon>Prescottella</taxon>
    </lineage>
</organism>
<keyword evidence="4" id="KW-0732">Signal</keyword>
<dbReference type="Gene3D" id="3.20.20.80">
    <property type="entry name" value="Glycosidases"/>
    <property type="match status" value="1"/>
</dbReference>
<dbReference type="PANTHER" id="PTHR31308">
    <property type="match status" value="1"/>
</dbReference>
<dbReference type="SUPFAM" id="SSF51445">
    <property type="entry name" value="(Trans)glycosidases"/>
    <property type="match status" value="1"/>
</dbReference>
<proteinExistence type="inferred from homology"/>
<dbReference type="InterPro" id="IPR017853">
    <property type="entry name" value="GH"/>
</dbReference>
<dbReference type="GO" id="GO:0047876">
    <property type="term" value="F:endoglycosylceramidase activity"/>
    <property type="evidence" value="ECO:0007669"/>
    <property type="project" value="UniProtKB-EC"/>
</dbReference>
<sequence length="486" mass="52614">MRALLLTALAVLTFQTVAPVAEAAPAEQGWTLPQLTVVDRTIKDVDGRTVLLRGANINQLNDYAPNGTGLPTVAPLDHTDFERMAALGFNVVRLNVAWSALEPTPGAFDAAYVDRIRRAVQDAKDNGIYTVLDMHQDAWGPYVGTPEGQDCPPLLQRGIGWDGAPEWATLTGGWTTCNIGGQREASPAVARAFQAFYDDEQGIQGHLVQTWARLAATFKDEPAVVGYDLLNEPNPGLRDPFTAADQIGRFYQRAIAAIRQAEAGGFQHLVFFEPSALWSALGFDALPPREYLADPLVVFSPHLYSQSINISNEFPSIEDGFRIAEQAAGWYGAPLWTGEWGWFGEPSEQAGDVGRFVDAMNAHRIGGAWWSWTQACGDPHAVKDGNTHKPQGNLNRIDCPSGKAEGLVEGFAAPLARAYPRAVPGLTEVTSRGFTGTGTGRVEAWYPGAEQPRLETANLADVELTRIDGGWRMTAHADGAYSVSQA</sequence>
<feature type="signal peptide" evidence="4">
    <location>
        <begin position="1"/>
        <end position="23"/>
    </location>
</feature>
<keyword evidence="1 3" id="KW-0378">Hydrolase</keyword>
<dbReference type="RefSeq" id="WP_280760290.1">
    <property type="nucleotide sequence ID" value="NZ_JARXVC010000004.1"/>
</dbReference>
<name>A0ABT6MAK0_9NOCA</name>
<dbReference type="PANTHER" id="PTHR31308:SF3">
    <property type="entry name" value="ENDOGLYCOCERAMIDASE"/>
    <property type="match status" value="1"/>
</dbReference>
<evidence type="ECO:0000313" key="6">
    <source>
        <dbReference type="EMBL" id="MDH6280964.1"/>
    </source>
</evidence>
<dbReference type="EMBL" id="JARXVC010000004">
    <property type="protein sequence ID" value="MDH6280964.1"/>
    <property type="molecule type" value="Genomic_DNA"/>
</dbReference>
<evidence type="ECO:0000313" key="7">
    <source>
        <dbReference type="Proteomes" id="UP001160334"/>
    </source>
</evidence>
<dbReference type="EC" id="3.2.1.123" evidence="6"/>
<evidence type="ECO:0000256" key="3">
    <source>
        <dbReference type="RuleBase" id="RU361153"/>
    </source>
</evidence>
<evidence type="ECO:0000256" key="4">
    <source>
        <dbReference type="SAM" id="SignalP"/>
    </source>
</evidence>
<comment type="similarity">
    <text evidence="3">Belongs to the glycosyl hydrolase 5 (cellulase A) family.</text>
</comment>
<reference evidence="6 7" key="1">
    <citation type="submission" date="2023-04" db="EMBL/GenBank/DDBJ databases">
        <title>Forest soil microbial communities from Buena Vista Peninsula, Colon Province, Panama.</title>
        <authorList>
            <person name="Bouskill N."/>
        </authorList>
    </citation>
    <scope>NUCLEOTIDE SEQUENCE [LARGE SCALE GENOMIC DNA]</scope>
    <source>
        <strain evidence="6 7">CFH S0262</strain>
    </source>
</reference>
<keyword evidence="2 3" id="KW-0326">Glycosidase</keyword>
<dbReference type="PROSITE" id="PS00659">
    <property type="entry name" value="GLYCOSYL_HYDROL_F5"/>
    <property type="match status" value="1"/>
</dbReference>
<dbReference type="InterPro" id="IPR001547">
    <property type="entry name" value="Glyco_hydro_5"/>
</dbReference>
<feature type="chain" id="PRO_5047256204" evidence="4">
    <location>
        <begin position="24"/>
        <end position="486"/>
    </location>
</feature>
<protein>
    <submittedName>
        <fullName evidence="6">Endoglycosylceramidase</fullName>
        <ecNumber evidence="6">3.2.1.123</ecNumber>
    </submittedName>
</protein>
<accession>A0ABT6MAK0</accession>